<evidence type="ECO:0000256" key="3">
    <source>
        <dbReference type="ARBA" id="ARBA00023172"/>
    </source>
</evidence>
<proteinExistence type="inferred from homology"/>
<dbReference type="CDD" id="cd00397">
    <property type="entry name" value="DNA_BRE_C"/>
    <property type="match status" value="1"/>
</dbReference>
<evidence type="ECO:0000256" key="4">
    <source>
        <dbReference type="PROSITE-ProRule" id="PRU01248"/>
    </source>
</evidence>
<comment type="similarity">
    <text evidence="1">Belongs to the 'phage' integrase family.</text>
</comment>
<feature type="domain" description="Tyr recombinase" evidence="5">
    <location>
        <begin position="124"/>
        <end position="337"/>
    </location>
</feature>
<evidence type="ECO:0000313" key="8">
    <source>
        <dbReference type="Proteomes" id="UP001500618"/>
    </source>
</evidence>
<dbReference type="PROSITE" id="PS51900">
    <property type="entry name" value="CB"/>
    <property type="match status" value="1"/>
</dbReference>
<dbReference type="Gene3D" id="1.10.150.130">
    <property type="match status" value="1"/>
</dbReference>
<dbReference type="Pfam" id="PF00589">
    <property type="entry name" value="Phage_integrase"/>
    <property type="match status" value="1"/>
</dbReference>
<reference evidence="8" key="1">
    <citation type="journal article" date="2019" name="Int. J. Syst. Evol. Microbiol.">
        <title>The Global Catalogue of Microorganisms (GCM) 10K type strain sequencing project: providing services to taxonomists for standard genome sequencing and annotation.</title>
        <authorList>
            <consortium name="The Broad Institute Genomics Platform"/>
            <consortium name="The Broad Institute Genome Sequencing Center for Infectious Disease"/>
            <person name="Wu L."/>
            <person name="Ma J."/>
        </authorList>
    </citation>
    <scope>NUCLEOTIDE SEQUENCE [LARGE SCALE GENOMIC DNA]</scope>
    <source>
        <strain evidence="8">JCM 14718</strain>
    </source>
</reference>
<gene>
    <name evidence="7" type="ORF">GCM10009765_71690</name>
</gene>
<dbReference type="InterPro" id="IPR010998">
    <property type="entry name" value="Integrase_recombinase_N"/>
</dbReference>
<dbReference type="PROSITE" id="PS51898">
    <property type="entry name" value="TYR_RECOMBINASE"/>
    <property type="match status" value="1"/>
</dbReference>
<dbReference type="Gene3D" id="1.10.443.10">
    <property type="entry name" value="Intergrase catalytic core"/>
    <property type="match status" value="1"/>
</dbReference>
<evidence type="ECO:0000313" key="7">
    <source>
        <dbReference type="EMBL" id="GAA1712215.1"/>
    </source>
</evidence>
<evidence type="ECO:0000259" key="5">
    <source>
        <dbReference type="PROSITE" id="PS51898"/>
    </source>
</evidence>
<name>A0ABP4UUR9_9ACTN</name>
<dbReference type="PANTHER" id="PTHR30349:SF41">
    <property type="entry name" value="INTEGRASE_RECOMBINASE PROTEIN MJ0367-RELATED"/>
    <property type="match status" value="1"/>
</dbReference>
<keyword evidence="3" id="KW-0233">DNA recombination</keyword>
<keyword evidence="2 4" id="KW-0238">DNA-binding</keyword>
<keyword evidence="8" id="KW-1185">Reference proteome</keyword>
<accession>A0ABP4UUR9</accession>
<evidence type="ECO:0008006" key="9">
    <source>
        <dbReference type="Google" id="ProtNLM"/>
    </source>
</evidence>
<protein>
    <recommendedName>
        <fullName evidence="9">Tyrosine-type recombinase/integrase</fullName>
    </recommendedName>
</protein>
<dbReference type="InterPro" id="IPR050090">
    <property type="entry name" value="Tyrosine_recombinase_XerCD"/>
</dbReference>
<dbReference type="EMBL" id="BAAANY010000038">
    <property type="protein sequence ID" value="GAA1712215.1"/>
    <property type="molecule type" value="Genomic_DNA"/>
</dbReference>
<sequence>MGVRKDRTRLSEAIEQYQIWCTQRGMAVATRANDKSVLTRFVKLTGDLLVSSLEEHHVEEFLFGPGGLRAEHLDYRGHTRPPISASSANAALARMGRFFHYCQRKGLTRRDLTGDIMSLKAPKKLQVRPAPDVMLAMLDSCEEPRDRALMAVALNTAVRASTIKAARVGDLNLIEGGFRVELVKTKDEKVLPVTADLDREMRKWLTTYAENLGRPLRSTDFLVPARNNGRFYWVTHEDGSRECLRTAIEYLPHKPMAKMEEVIQRAYTAVVGGDIKGIGIHTIRRGVARALFDQLQEEGGYDHAIRVVSALLGHKQAGTTELYLGTSSEERKLDRVMRGRDFLTAMVPAADADNVVQLRAAQ</sequence>
<dbReference type="Proteomes" id="UP001500618">
    <property type="component" value="Unassembled WGS sequence"/>
</dbReference>
<organism evidence="7 8">
    <name type="scientific">Fodinicola feengrottensis</name>
    <dbReference type="NCBI Taxonomy" id="435914"/>
    <lineage>
        <taxon>Bacteria</taxon>
        <taxon>Bacillati</taxon>
        <taxon>Actinomycetota</taxon>
        <taxon>Actinomycetes</taxon>
        <taxon>Mycobacteriales</taxon>
        <taxon>Fodinicola</taxon>
    </lineage>
</organism>
<dbReference type="InterPro" id="IPR011010">
    <property type="entry name" value="DNA_brk_join_enz"/>
</dbReference>
<dbReference type="InterPro" id="IPR013762">
    <property type="entry name" value="Integrase-like_cat_sf"/>
</dbReference>
<comment type="caution">
    <text evidence="7">The sequence shown here is derived from an EMBL/GenBank/DDBJ whole genome shotgun (WGS) entry which is preliminary data.</text>
</comment>
<evidence type="ECO:0000259" key="6">
    <source>
        <dbReference type="PROSITE" id="PS51900"/>
    </source>
</evidence>
<dbReference type="PANTHER" id="PTHR30349">
    <property type="entry name" value="PHAGE INTEGRASE-RELATED"/>
    <property type="match status" value="1"/>
</dbReference>
<feature type="domain" description="Core-binding (CB)" evidence="6">
    <location>
        <begin position="8"/>
        <end position="103"/>
    </location>
</feature>
<dbReference type="InterPro" id="IPR044068">
    <property type="entry name" value="CB"/>
</dbReference>
<evidence type="ECO:0000256" key="2">
    <source>
        <dbReference type="ARBA" id="ARBA00023125"/>
    </source>
</evidence>
<evidence type="ECO:0000256" key="1">
    <source>
        <dbReference type="ARBA" id="ARBA00008857"/>
    </source>
</evidence>
<dbReference type="SUPFAM" id="SSF56349">
    <property type="entry name" value="DNA breaking-rejoining enzymes"/>
    <property type="match status" value="1"/>
</dbReference>
<dbReference type="InterPro" id="IPR002104">
    <property type="entry name" value="Integrase_catalytic"/>
</dbReference>